<evidence type="ECO:0000313" key="2">
    <source>
        <dbReference type="Proteomes" id="UP000675881"/>
    </source>
</evidence>
<dbReference type="Proteomes" id="UP000675881">
    <property type="component" value="Chromosome 14"/>
</dbReference>
<gene>
    <name evidence="1" type="ORF">LSAA_5076</name>
</gene>
<dbReference type="EMBL" id="HG994593">
    <property type="protein sequence ID" value="CAF2840126.1"/>
    <property type="molecule type" value="Genomic_DNA"/>
</dbReference>
<proteinExistence type="predicted"/>
<organism evidence="1 2">
    <name type="scientific">Lepeophtheirus salmonis</name>
    <name type="common">Salmon louse</name>
    <name type="synonym">Caligus salmonis</name>
    <dbReference type="NCBI Taxonomy" id="72036"/>
    <lineage>
        <taxon>Eukaryota</taxon>
        <taxon>Metazoa</taxon>
        <taxon>Ecdysozoa</taxon>
        <taxon>Arthropoda</taxon>
        <taxon>Crustacea</taxon>
        <taxon>Multicrustacea</taxon>
        <taxon>Hexanauplia</taxon>
        <taxon>Copepoda</taxon>
        <taxon>Siphonostomatoida</taxon>
        <taxon>Caligidae</taxon>
        <taxon>Lepeophtheirus</taxon>
    </lineage>
</organism>
<name>A0A7R8CPJ1_LEPSM</name>
<reference evidence="1" key="1">
    <citation type="submission" date="2021-02" db="EMBL/GenBank/DDBJ databases">
        <authorList>
            <person name="Bekaert M."/>
        </authorList>
    </citation>
    <scope>NUCLEOTIDE SEQUENCE</scope>
    <source>
        <strain evidence="1">IoA-00</strain>
    </source>
</reference>
<accession>A0A7R8CPJ1</accession>
<evidence type="ECO:0000313" key="1">
    <source>
        <dbReference type="EMBL" id="CAF2840126.1"/>
    </source>
</evidence>
<sequence length="283" mass="33732">MKRTGVNERQFGKWWMKTVYLLSLSHVCFSFLPLARANQVFEPLSPEEFDLLSLQTQDKRGGNGVGPSLVSPFLRQNMPRFSRRTTDHMLRFTRGGNQDDHMLRFTRGGRNSIDDEDHMLRFTRGGRISSEDEDHMLRFTRNSDDDYMLRFNRNNLRHPSYDSQNDNMLRDAKRNDMSNKLNDMQMLRFARSFSDNSDKERQFTRNVPLNEHMLRFSKKNDDNHMLRYSRSPMEMERSSLQENPKADQSLLTKENTFARYTRKIMDSMKPRLLRQDDHLLRFA</sequence>
<protein>
    <submittedName>
        <fullName evidence="1">(salmon louse) hypothetical protein</fullName>
    </submittedName>
</protein>
<dbReference type="AlphaFoldDB" id="A0A7R8CPJ1"/>
<keyword evidence="2" id="KW-1185">Reference proteome</keyword>